<dbReference type="OrthoDB" id="7281500at2"/>
<feature type="chain" id="PRO_5012417484" evidence="1">
    <location>
        <begin position="23"/>
        <end position="104"/>
    </location>
</feature>
<accession>A0A1Y0EDT2</accession>
<dbReference type="KEGG" id="lvs:LOKVESSMR4R_02273"/>
<dbReference type="EMBL" id="CP021431">
    <property type="protein sequence ID" value="ARU01579.1"/>
    <property type="molecule type" value="Genomic_DNA"/>
</dbReference>
<evidence type="ECO:0000256" key="1">
    <source>
        <dbReference type="SAM" id="SignalP"/>
    </source>
</evidence>
<reference evidence="2 3" key="1">
    <citation type="submission" date="2017-05" db="EMBL/GenBank/DDBJ databases">
        <title>Genome Sequence of Loktanella vestfoldensis Strain SMR4r Isolated from a Culture of the Diatom Skeletonema marinoi.</title>
        <authorList>
            <person name="Topel M."/>
            <person name="Pinder M.I.M."/>
            <person name="Johansson O.N."/>
            <person name="Kourtchenko O."/>
            <person name="Godhe A."/>
            <person name="Clarke A.K."/>
        </authorList>
    </citation>
    <scope>NUCLEOTIDE SEQUENCE [LARGE SCALE GENOMIC DNA]</scope>
    <source>
        <strain evidence="2 3">SMR4r</strain>
    </source>
</reference>
<name>A0A1Y0EDT2_9RHOB</name>
<evidence type="ECO:0000313" key="3">
    <source>
        <dbReference type="Proteomes" id="UP000195273"/>
    </source>
</evidence>
<protein>
    <submittedName>
        <fullName evidence="2">Uncharacterized protein</fullName>
    </submittedName>
</protein>
<keyword evidence="1" id="KW-0732">Signal</keyword>
<proteinExistence type="predicted"/>
<evidence type="ECO:0000313" key="2">
    <source>
        <dbReference type="EMBL" id="ARU01579.1"/>
    </source>
</evidence>
<dbReference type="Proteomes" id="UP000195273">
    <property type="component" value="Chromosome"/>
</dbReference>
<dbReference type="AlphaFoldDB" id="A0A1Y0EDT2"/>
<dbReference type="RefSeq" id="WP_157898188.1">
    <property type="nucleotide sequence ID" value="NZ_CP021431.1"/>
</dbReference>
<organism evidence="2 3">
    <name type="scientific">Yoonia vestfoldensis</name>
    <dbReference type="NCBI Taxonomy" id="245188"/>
    <lineage>
        <taxon>Bacteria</taxon>
        <taxon>Pseudomonadati</taxon>
        <taxon>Pseudomonadota</taxon>
        <taxon>Alphaproteobacteria</taxon>
        <taxon>Rhodobacterales</taxon>
        <taxon>Paracoccaceae</taxon>
        <taxon>Yoonia</taxon>
    </lineage>
</organism>
<feature type="signal peptide" evidence="1">
    <location>
        <begin position="1"/>
        <end position="22"/>
    </location>
</feature>
<gene>
    <name evidence="2" type="ORF">LOKVESSMR4R_02273</name>
</gene>
<sequence>MITAPRLALTLVSATLALPLAAQTPVTACQSQQSLEQALTSQGEIMPDDCRAVSLARLSSDGQDLCLLDLSRDDGTLIGSLRDAAAPDQWWMLCEELMAGATGP</sequence>
<keyword evidence="3" id="KW-1185">Reference proteome</keyword>